<feature type="transmembrane region" description="Helical" evidence="1">
    <location>
        <begin position="63"/>
        <end position="84"/>
    </location>
</feature>
<keyword evidence="1" id="KW-0812">Transmembrane</keyword>
<sequence length="139" mass="15971">MGFTLFSYSMDIPFWPAEYIIHVLLLVTYYDHITNYLAARRIFNDPVLTPRPIHFKAGMARGFADFIAAYHTVLCFMLLALFYAKWVNPYGGYVLLLRVLIFLISCCFLFTLFVTSELGATDDFDGPDKIGGSEREKEE</sequence>
<keyword evidence="3" id="KW-1185">Reference proteome</keyword>
<evidence type="ECO:0000256" key="1">
    <source>
        <dbReference type="SAM" id="Phobius"/>
    </source>
</evidence>
<protein>
    <submittedName>
        <fullName evidence="2">Uncharacterized protein</fullName>
    </submittedName>
</protein>
<accession>A0ABR0S6W7</accession>
<dbReference type="Proteomes" id="UP001338125">
    <property type="component" value="Unassembled WGS sequence"/>
</dbReference>
<dbReference type="EMBL" id="JAVFKD010000016">
    <property type="protein sequence ID" value="KAK5987895.1"/>
    <property type="molecule type" value="Genomic_DNA"/>
</dbReference>
<comment type="caution">
    <text evidence="2">The sequence shown here is derived from an EMBL/GenBank/DDBJ whole genome shotgun (WGS) entry which is preliminary data.</text>
</comment>
<name>A0ABR0S6W7_9HYPO</name>
<evidence type="ECO:0000313" key="3">
    <source>
        <dbReference type="Proteomes" id="UP001338125"/>
    </source>
</evidence>
<evidence type="ECO:0000313" key="2">
    <source>
        <dbReference type="EMBL" id="KAK5987895.1"/>
    </source>
</evidence>
<reference evidence="2 3" key="1">
    <citation type="submission" date="2024-01" db="EMBL/GenBank/DDBJ databases">
        <title>Complete genome of Cladobotryum mycophilum ATHUM6906.</title>
        <authorList>
            <person name="Christinaki A.C."/>
            <person name="Myridakis A.I."/>
            <person name="Kouvelis V.N."/>
        </authorList>
    </citation>
    <scope>NUCLEOTIDE SEQUENCE [LARGE SCALE GENOMIC DNA]</scope>
    <source>
        <strain evidence="2 3">ATHUM6906</strain>
    </source>
</reference>
<feature type="transmembrane region" description="Helical" evidence="1">
    <location>
        <begin position="90"/>
        <end position="114"/>
    </location>
</feature>
<feature type="transmembrane region" description="Helical" evidence="1">
    <location>
        <begin position="12"/>
        <end position="30"/>
    </location>
</feature>
<keyword evidence="1" id="KW-0472">Membrane</keyword>
<gene>
    <name evidence="2" type="ORF">PT974_12031</name>
</gene>
<proteinExistence type="predicted"/>
<organism evidence="2 3">
    <name type="scientific">Cladobotryum mycophilum</name>
    <dbReference type="NCBI Taxonomy" id="491253"/>
    <lineage>
        <taxon>Eukaryota</taxon>
        <taxon>Fungi</taxon>
        <taxon>Dikarya</taxon>
        <taxon>Ascomycota</taxon>
        <taxon>Pezizomycotina</taxon>
        <taxon>Sordariomycetes</taxon>
        <taxon>Hypocreomycetidae</taxon>
        <taxon>Hypocreales</taxon>
        <taxon>Hypocreaceae</taxon>
        <taxon>Cladobotryum</taxon>
    </lineage>
</organism>
<keyword evidence="1" id="KW-1133">Transmembrane helix</keyword>